<dbReference type="GO" id="GO:0003723">
    <property type="term" value="F:RNA binding"/>
    <property type="evidence" value="ECO:0007669"/>
    <property type="project" value="InterPro"/>
</dbReference>
<keyword evidence="6" id="KW-0648">Protein biosynthesis</keyword>
<comment type="similarity">
    <text evidence="1">Belongs to the universal ribosomal protein uS13 family.</text>
</comment>
<evidence type="ECO:0000313" key="7">
    <source>
        <dbReference type="Proteomes" id="UP000467635"/>
    </source>
</evidence>
<accession>A0A7X2MEX8</accession>
<dbReference type="AlphaFoldDB" id="A0A7X2MEX8"/>
<dbReference type="Proteomes" id="UP000467635">
    <property type="component" value="Unassembled WGS sequence"/>
</dbReference>
<keyword evidence="3" id="KW-0687">Ribonucleoprotein</keyword>
<sequence length="80" mass="9283">MVKKRIYELAKELGISSERVIEIAKKYDFKVTNHMSALDENEQNKIRGSISLKAKKKEHIQHNKNKDNFHSKKVQKSSTG</sequence>
<dbReference type="Gene3D" id="1.10.10.2480">
    <property type="match status" value="1"/>
</dbReference>
<dbReference type="InterPro" id="IPR001892">
    <property type="entry name" value="Ribosomal_uS13"/>
</dbReference>
<gene>
    <name evidence="6" type="ORF">GKC33_05945</name>
</gene>
<feature type="non-terminal residue" evidence="6">
    <location>
        <position position="80"/>
    </location>
</feature>
<evidence type="ECO:0000256" key="4">
    <source>
        <dbReference type="SAM" id="MobiDB-lite"/>
    </source>
</evidence>
<feature type="region of interest" description="Disordered" evidence="4">
    <location>
        <begin position="55"/>
        <end position="80"/>
    </location>
</feature>
<feature type="compositionally biased region" description="Basic and acidic residues" evidence="4">
    <location>
        <begin position="60"/>
        <end position="70"/>
    </location>
</feature>
<dbReference type="EMBL" id="WKKX01000218">
    <property type="protein sequence ID" value="MSE08265.1"/>
    <property type="molecule type" value="Genomic_DNA"/>
</dbReference>
<dbReference type="GO" id="GO:0005840">
    <property type="term" value="C:ribosome"/>
    <property type="evidence" value="ECO:0007669"/>
    <property type="project" value="UniProtKB-KW"/>
</dbReference>
<evidence type="ECO:0000256" key="3">
    <source>
        <dbReference type="ARBA" id="ARBA00023274"/>
    </source>
</evidence>
<name>A0A7X2MEX8_9LACO</name>
<feature type="domain" description="Translation initiation factor IF-2 N-terminal" evidence="5">
    <location>
        <begin position="1"/>
        <end position="50"/>
    </location>
</feature>
<organism evidence="6 7">
    <name type="scientific">Ligilactobacillus salivarius</name>
    <dbReference type="NCBI Taxonomy" id="1624"/>
    <lineage>
        <taxon>Bacteria</taxon>
        <taxon>Bacillati</taxon>
        <taxon>Bacillota</taxon>
        <taxon>Bacilli</taxon>
        <taxon>Lactobacillales</taxon>
        <taxon>Lactobacillaceae</taxon>
        <taxon>Ligilactobacillus</taxon>
    </lineage>
</organism>
<evidence type="ECO:0000256" key="2">
    <source>
        <dbReference type="ARBA" id="ARBA00022980"/>
    </source>
</evidence>
<dbReference type="GO" id="GO:1990904">
    <property type="term" value="C:ribonucleoprotein complex"/>
    <property type="evidence" value="ECO:0007669"/>
    <property type="project" value="UniProtKB-KW"/>
</dbReference>
<dbReference type="Pfam" id="PF04760">
    <property type="entry name" value="IF2_N"/>
    <property type="match status" value="1"/>
</dbReference>
<evidence type="ECO:0000256" key="1">
    <source>
        <dbReference type="ARBA" id="ARBA00008080"/>
    </source>
</evidence>
<dbReference type="GO" id="GO:0003743">
    <property type="term" value="F:translation initiation factor activity"/>
    <property type="evidence" value="ECO:0007669"/>
    <property type="project" value="UniProtKB-KW"/>
</dbReference>
<proteinExistence type="inferred from homology"/>
<reference evidence="6 7" key="1">
    <citation type="submission" date="2019-11" db="EMBL/GenBank/DDBJ databases">
        <title>Draft Genome Sequence of Plant Growth-Promoting Rhizosphere-Associated Bacteria.</title>
        <authorList>
            <person name="Vasilyev I.Y."/>
            <person name="Radchenko V."/>
            <person name="Ilnitskaya E.V."/>
        </authorList>
    </citation>
    <scope>NUCLEOTIDE SEQUENCE [LARGE SCALE GENOMIC DNA]</scope>
    <source>
        <strain evidence="6 7">VRA_01-1sq_f</strain>
    </source>
</reference>
<dbReference type="PIRSF" id="PIRSF002134">
    <property type="entry name" value="Ribosomal_S13"/>
    <property type="match status" value="1"/>
</dbReference>
<evidence type="ECO:0000259" key="5">
    <source>
        <dbReference type="Pfam" id="PF04760"/>
    </source>
</evidence>
<keyword evidence="6" id="KW-0396">Initiation factor</keyword>
<dbReference type="GO" id="GO:0003735">
    <property type="term" value="F:structural constituent of ribosome"/>
    <property type="evidence" value="ECO:0007669"/>
    <property type="project" value="InterPro"/>
</dbReference>
<protein>
    <submittedName>
        <fullName evidence="6">Translation initiation factor IF-2</fullName>
    </submittedName>
</protein>
<evidence type="ECO:0000313" key="6">
    <source>
        <dbReference type="EMBL" id="MSE08265.1"/>
    </source>
</evidence>
<feature type="compositionally biased region" description="Basic residues" evidence="4">
    <location>
        <begin position="71"/>
        <end position="80"/>
    </location>
</feature>
<comment type="caution">
    <text evidence="6">The sequence shown here is derived from an EMBL/GenBank/DDBJ whole genome shotgun (WGS) entry which is preliminary data.</text>
</comment>
<keyword evidence="2" id="KW-0689">Ribosomal protein</keyword>
<dbReference type="InterPro" id="IPR006847">
    <property type="entry name" value="IF2_N"/>
</dbReference>